<reference evidence="3" key="2">
    <citation type="submission" date="2020-10" db="UniProtKB">
        <authorList>
            <consortium name="WormBaseParasite"/>
        </authorList>
    </citation>
    <scope>IDENTIFICATION</scope>
</reference>
<accession>A0A7E4VMX6</accession>
<keyword evidence="1" id="KW-1133">Transmembrane helix</keyword>
<dbReference type="Proteomes" id="UP000492821">
    <property type="component" value="Unassembled WGS sequence"/>
</dbReference>
<sequence>MSSIQLLTLHAFCNVTQTTKVKWLVPVTVAVLILLLSTGAMINIVYEHCQIRSVLKVSLSAQSVQQQQHVTTKSSGLTSLTTLSPQKLQLWPSVKALSSNSMYYKQHAGRNNQNEWDENELTMLK</sequence>
<keyword evidence="1" id="KW-0812">Transmembrane</keyword>
<reference evidence="2" key="1">
    <citation type="journal article" date="2013" name="Genetics">
        <title>The draft genome and transcriptome of Panagrellus redivivus are shaped by the harsh demands of a free-living lifestyle.</title>
        <authorList>
            <person name="Srinivasan J."/>
            <person name="Dillman A.R."/>
            <person name="Macchietto M.G."/>
            <person name="Heikkinen L."/>
            <person name="Lakso M."/>
            <person name="Fracchia K.M."/>
            <person name="Antoshechkin I."/>
            <person name="Mortazavi A."/>
            <person name="Wong G."/>
            <person name="Sternberg P.W."/>
        </authorList>
    </citation>
    <scope>NUCLEOTIDE SEQUENCE [LARGE SCALE GENOMIC DNA]</scope>
    <source>
        <strain evidence="2">MT8872</strain>
    </source>
</reference>
<feature type="transmembrane region" description="Helical" evidence="1">
    <location>
        <begin position="23"/>
        <end position="46"/>
    </location>
</feature>
<keyword evidence="1" id="KW-0472">Membrane</keyword>
<evidence type="ECO:0000256" key="1">
    <source>
        <dbReference type="SAM" id="Phobius"/>
    </source>
</evidence>
<evidence type="ECO:0000313" key="2">
    <source>
        <dbReference type="Proteomes" id="UP000492821"/>
    </source>
</evidence>
<name>A0A7E4VMX6_PANRE</name>
<dbReference type="AlphaFoldDB" id="A0A7E4VMX6"/>
<evidence type="ECO:0000313" key="3">
    <source>
        <dbReference type="WBParaSite" id="Pan_g2289.t1"/>
    </source>
</evidence>
<keyword evidence="2" id="KW-1185">Reference proteome</keyword>
<dbReference type="WBParaSite" id="Pan_g2289.t1">
    <property type="protein sequence ID" value="Pan_g2289.t1"/>
    <property type="gene ID" value="Pan_g2289"/>
</dbReference>
<protein>
    <submittedName>
        <fullName evidence="3">Uncharacterized protein</fullName>
    </submittedName>
</protein>
<proteinExistence type="predicted"/>
<organism evidence="2 3">
    <name type="scientific">Panagrellus redivivus</name>
    <name type="common">Microworm</name>
    <dbReference type="NCBI Taxonomy" id="6233"/>
    <lineage>
        <taxon>Eukaryota</taxon>
        <taxon>Metazoa</taxon>
        <taxon>Ecdysozoa</taxon>
        <taxon>Nematoda</taxon>
        <taxon>Chromadorea</taxon>
        <taxon>Rhabditida</taxon>
        <taxon>Tylenchina</taxon>
        <taxon>Panagrolaimomorpha</taxon>
        <taxon>Panagrolaimoidea</taxon>
        <taxon>Panagrolaimidae</taxon>
        <taxon>Panagrellus</taxon>
    </lineage>
</organism>